<dbReference type="Gene3D" id="1.10.260.100">
    <property type="match status" value="1"/>
</dbReference>
<dbReference type="InterPro" id="IPR011990">
    <property type="entry name" value="TPR-like_helical_dom_sf"/>
</dbReference>
<sequence length="815" mass="87328">MAEPDAKAPPTGEASAGPKKPEKPPNPVWRMMGLPNLRLRLPSRNWMIFLSITGSWTAAVMYDRRQKKRIQQKWATVVEHIAHEPLDVHQLPRKLTIFLSAPPADGIVPARDHFHEYVKPILVAAALDWDAVEGRREGDVRAGLAERIRKLRKKRGEATAEPLEPGLEEELEGLRQRAGVNGWNGPGGDIVIGRHTWKEYVRGLHEGWLGPLDAPPSAESSVEVPVAAVEPTPVSTETSTDDTTSATADDASPTATEAPKPEDAEKPKEEETKPKKKKQPPPYISTAEYQNAVLSQNCPQALGPAAVVPLPHLLGFFNFPIRMYRFLNRRQAADVIGRETAAAVLGAYRPFETAGEAPVTNEEDGHSNAQWEQQRLLSHEEPDWSKTARKREEGETKERVWLDEMVLDPRIAERMRKFALDAEVEARANSETHYSTPHNEPATPSDNPHHAVMAFQSKKRLALAILDFLQTSQIDGSVAPDDAEQLEVAANCIAEAFKVDPADEAAKKDAIGDQNLLAIYNVYEKLKGKTTATTEGASSAKEARPATPQTPAAGSGPGGPNKDEAERLKGLGNEAMKKKDYDAAVKHYTAALEVVPLNPIYLSNRAAAYSGQGKHELAKEDAEMAVAADPNYSKAWSRLGLAKYVLGDAKGAMEAYKSGMDAEGGGSEVMRKGYETAKKKVEEEGGDVGAPEASRGAPGGMGGGMPDLSALAGMLGGGGGGGGGGMPDLAGLMQNPMMRQMAQNLMSNPDMMSNLMNNPRIAEMAQQFGGGGRGGGGGGGGMPNMQDLMNDPNLAEMARNFMGGGGAGAGRGAGQ</sequence>
<dbReference type="InterPro" id="IPR021056">
    <property type="entry name" value="Mt_import_IM_translocase_Tim54"/>
</dbReference>
<feature type="compositionally biased region" description="Polar residues" evidence="16">
    <location>
        <begin position="431"/>
        <end position="446"/>
    </location>
</feature>
<feature type="region of interest" description="Disordered" evidence="16">
    <location>
        <begin position="533"/>
        <end position="566"/>
    </location>
</feature>
<keyword evidence="11" id="KW-1133">Transmembrane helix</keyword>
<feature type="region of interest" description="Disordered" evidence="16">
    <location>
        <begin position="428"/>
        <end position="449"/>
    </location>
</feature>
<dbReference type="GO" id="GO:0015031">
    <property type="term" value="P:protein transport"/>
    <property type="evidence" value="ECO:0007669"/>
    <property type="project" value="UniProtKB-KW"/>
</dbReference>
<keyword evidence="12" id="KW-0811">Translocation</keyword>
<feature type="compositionally biased region" description="Basic and acidic residues" evidence="16">
    <location>
        <begin position="377"/>
        <end position="397"/>
    </location>
</feature>
<keyword evidence="5" id="KW-0813">Transport</keyword>
<dbReference type="GeneID" id="62203540"/>
<dbReference type="Gene3D" id="1.20.5.420">
    <property type="entry name" value="Immunoglobulin FC, subunit C"/>
    <property type="match status" value="1"/>
</dbReference>
<reference evidence="18" key="1">
    <citation type="submission" date="2020-01" db="EMBL/GenBank/DDBJ databases">
        <authorList>
            <person name="Feng Z.H.Z."/>
        </authorList>
    </citation>
    <scope>NUCLEOTIDE SEQUENCE</scope>
    <source>
        <strain evidence="18">CBS107.38</strain>
    </source>
</reference>
<dbReference type="GO" id="GO:0006620">
    <property type="term" value="P:post-translational protein targeting to endoplasmic reticulum membrane"/>
    <property type="evidence" value="ECO:0007669"/>
    <property type="project" value="TreeGrafter"/>
</dbReference>
<evidence type="ECO:0000256" key="6">
    <source>
        <dbReference type="ARBA" id="ARBA00022692"/>
    </source>
</evidence>
<feature type="region of interest" description="Disordered" evidence="16">
    <location>
        <begin position="680"/>
        <end position="705"/>
    </location>
</feature>
<comment type="caution">
    <text evidence="18">The sequence shown here is derived from an EMBL/GenBank/DDBJ whole genome shotgun (WGS) entry which is preliminary data.</text>
</comment>
<dbReference type="GO" id="GO:0005743">
    <property type="term" value="C:mitochondrial inner membrane"/>
    <property type="evidence" value="ECO:0007669"/>
    <property type="project" value="UniProtKB-SubCell"/>
</dbReference>
<comment type="similarity">
    <text evidence="3">Belongs to the SGT family.</text>
</comment>
<dbReference type="Pfam" id="PF11711">
    <property type="entry name" value="Tim54"/>
    <property type="match status" value="1"/>
</dbReference>
<evidence type="ECO:0000256" key="15">
    <source>
        <dbReference type="PROSITE-ProRule" id="PRU00339"/>
    </source>
</evidence>
<dbReference type="SMART" id="SM00028">
    <property type="entry name" value="TPR"/>
    <property type="match status" value="3"/>
</dbReference>
<dbReference type="Proteomes" id="UP000596902">
    <property type="component" value="Unassembled WGS sequence"/>
</dbReference>
<protein>
    <recommendedName>
        <fullName evidence="4">Mitochondrial import inner membrane translocase subunit TIM54</fullName>
    </recommendedName>
</protein>
<evidence type="ECO:0000313" key="19">
    <source>
        <dbReference type="Proteomes" id="UP000596902"/>
    </source>
</evidence>
<accession>A0A8H7B8H6</accession>
<dbReference type="InterPro" id="IPR047150">
    <property type="entry name" value="SGT"/>
</dbReference>
<keyword evidence="7" id="KW-0677">Repeat</keyword>
<evidence type="ECO:0000256" key="4">
    <source>
        <dbReference type="ARBA" id="ARBA00020796"/>
    </source>
</evidence>
<feature type="compositionally biased region" description="Low complexity" evidence="16">
    <location>
        <begin position="230"/>
        <end position="258"/>
    </location>
</feature>
<evidence type="ECO:0000256" key="5">
    <source>
        <dbReference type="ARBA" id="ARBA00022448"/>
    </source>
</evidence>
<keyword evidence="9 15" id="KW-0802">TPR repeat</keyword>
<keyword evidence="6" id="KW-0812">Transmembrane</keyword>
<dbReference type="FunFam" id="1.20.5.420:FF:000005">
    <property type="entry name" value="Hsc70 cochaperone (SGT), putative"/>
    <property type="match status" value="1"/>
</dbReference>
<evidence type="ECO:0000256" key="10">
    <source>
        <dbReference type="ARBA" id="ARBA00022927"/>
    </source>
</evidence>
<feature type="compositionally biased region" description="Polar residues" evidence="16">
    <location>
        <begin position="367"/>
        <end position="376"/>
    </location>
</feature>
<comment type="subcellular location">
    <subcellularLocation>
        <location evidence="1">Mitochondrion inner membrane</location>
        <topology evidence="1">Single-pass membrane protein</topology>
    </subcellularLocation>
</comment>
<dbReference type="Pfam" id="PF16546">
    <property type="entry name" value="SGTA_dimer"/>
    <property type="match status" value="1"/>
</dbReference>
<evidence type="ECO:0000256" key="9">
    <source>
        <dbReference type="ARBA" id="ARBA00022803"/>
    </source>
</evidence>
<feature type="region of interest" description="Disordered" evidence="16">
    <location>
        <begin position="1"/>
        <end position="29"/>
    </location>
</feature>
<evidence type="ECO:0000256" key="16">
    <source>
        <dbReference type="SAM" id="MobiDB-lite"/>
    </source>
</evidence>
<evidence type="ECO:0000256" key="14">
    <source>
        <dbReference type="ARBA" id="ARBA00023136"/>
    </source>
</evidence>
<keyword evidence="10" id="KW-0653">Protein transport</keyword>
<comment type="similarity">
    <text evidence="2">Belongs to the TIM54 family.</text>
</comment>
<feature type="region of interest" description="Disordered" evidence="16">
    <location>
        <begin position="357"/>
        <end position="397"/>
    </location>
</feature>
<evidence type="ECO:0000256" key="13">
    <source>
        <dbReference type="ARBA" id="ARBA00023128"/>
    </source>
</evidence>
<dbReference type="GO" id="GO:0072380">
    <property type="term" value="C:TRC complex"/>
    <property type="evidence" value="ECO:0007669"/>
    <property type="project" value="TreeGrafter"/>
</dbReference>
<evidence type="ECO:0000256" key="3">
    <source>
        <dbReference type="ARBA" id="ARBA00008175"/>
    </source>
</evidence>
<evidence type="ECO:0000256" key="12">
    <source>
        <dbReference type="ARBA" id="ARBA00023010"/>
    </source>
</evidence>
<evidence type="ECO:0000256" key="8">
    <source>
        <dbReference type="ARBA" id="ARBA00022792"/>
    </source>
</evidence>
<evidence type="ECO:0000256" key="1">
    <source>
        <dbReference type="ARBA" id="ARBA00004434"/>
    </source>
</evidence>
<dbReference type="FunFam" id="1.25.40.10:FF:000207">
    <property type="entry name" value="Small glutamine-rich tetratricopeptide repeat-containing protein"/>
    <property type="match status" value="1"/>
</dbReference>
<evidence type="ECO:0000256" key="7">
    <source>
        <dbReference type="ARBA" id="ARBA00022737"/>
    </source>
</evidence>
<evidence type="ECO:0000313" key="18">
    <source>
        <dbReference type="EMBL" id="KAF7677103.1"/>
    </source>
</evidence>
<proteinExistence type="inferred from homology"/>
<dbReference type="InterPro" id="IPR019734">
    <property type="entry name" value="TPR_rpt"/>
</dbReference>
<evidence type="ECO:0000256" key="11">
    <source>
        <dbReference type="ARBA" id="ARBA00022989"/>
    </source>
</evidence>
<keyword evidence="19" id="KW-1185">Reference proteome</keyword>
<gene>
    <name evidence="18" type="ORF">GT037_005315</name>
</gene>
<feature type="repeat" description="TPR" evidence="15">
    <location>
        <begin position="565"/>
        <end position="598"/>
    </location>
</feature>
<feature type="domain" description="SGTA homodimerisation" evidence="17">
    <location>
        <begin position="457"/>
        <end position="522"/>
    </location>
</feature>
<dbReference type="SUPFAM" id="SSF48452">
    <property type="entry name" value="TPR-like"/>
    <property type="match status" value="1"/>
</dbReference>
<dbReference type="PANTHER" id="PTHR45831">
    <property type="entry name" value="LD24721P"/>
    <property type="match status" value="1"/>
</dbReference>
<name>A0A8H7B8H6_9PLEO</name>
<keyword evidence="13" id="KW-0496">Mitochondrion</keyword>
<dbReference type="EMBL" id="JAAABM010000006">
    <property type="protein sequence ID" value="KAF7677103.1"/>
    <property type="molecule type" value="Genomic_DNA"/>
</dbReference>
<reference evidence="18" key="2">
    <citation type="submission" date="2020-08" db="EMBL/GenBank/DDBJ databases">
        <title>Draft Genome Sequence of Cumin Blight Pathogen Alternaria burnsii.</title>
        <authorList>
            <person name="Feng Z."/>
        </authorList>
    </citation>
    <scope>NUCLEOTIDE SEQUENCE</scope>
    <source>
        <strain evidence="18">CBS107.38</strain>
    </source>
</reference>
<dbReference type="GO" id="GO:0060090">
    <property type="term" value="F:molecular adaptor activity"/>
    <property type="evidence" value="ECO:0007669"/>
    <property type="project" value="TreeGrafter"/>
</dbReference>
<dbReference type="PANTHER" id="PTHR45831:SF2">
    <property type="entry name" value="LD24721P"/>
    <property type="match status" value="1"/>
</dbReference>
<dbReference type="PROSITE" id="PS50005">
    <property type="entry name" value="TPR"/>
    <property type="match status" value="1"/>
</dbReference>
<organism evidence="18 19">
    <name type="scientific">Alternaria burnsii</name>
    <dbReference type="NCBI Taxonomy" id="1187904"/>
    <lineage>
        <taxon>Eukaryota</taxon>
        <taxon>Fungi</taxon>
        <taxon>Dikarya</taxon>
        <taxon>Ascomycota</taxon>
        <taxon>Pezizomycotina</taxon>
        <taxon>Dothideomycetes</taxon>
        <taxon>Pleosporomycetidae</taxon>
        <taxon>Pleosporales</taxon>
        <taxon>Pleosporineae</taxon>
        <taxon>Pleosporaceae</taxon>
        <taxon>Alternaria</taxon>
        <taxon>Alternaria sect. Alternaria</taxon>
    </lineage>
</organism>
<evidence type="ECO:0000259" key="17">
    <source>
        <dbReference type="Pfam" id="PF16546"/>
    </source>
</evidence>
<evidence type="ECO:0000256" key="2">
    <source>
        <dbReference type="ARBA" id="ARBA00006355"/>
    </source>
</evidence>
<dbReference type="RefSeq" id="XP_038787312.1">
    <property type="nucleotide sequence ID" value="XM_038930362.1"/>
</dbReference>
<dbReference type="FunFam" id="1.10.260.100:FF:000011">
    <property type="entry name" value="TPR Domain containing protein"/>
    <property type="match status" value="1"/>
</dbReference>
<keyword evidence="14" id="KW-0472">Membrane</keyword>
<dbReference type="Gene3D" id="1.25.40.10">
    <property type="entry name" value="Tetratricopeptide repeat domain"/>
    <property type="match status" value="1"/>
</dbReference>
<dbReference type="AlphaFoldDB" id="A0A8H7B8H6"/>
<keyword evidence="8" id="KW-0999">Mitochondrion inner membrane</keyword>
<dbReference type="InterPro" id="IPR032374">
    <property type="entry name" value="SGTA_dimer"/>
</dbReference>
<feature type="compositionally biased region" description="Basic and acidic residues" evidence="16">
    <location>
        <begin position="259"/>
        <end position="273"/>
    </location>
</feature>
<feature type="region of interest" description="Disordered" evidence="16">
    <location>
        <begin position="230"/>
        <end position="283"/>
    </location>
</feature>